<dbReference type="InterPro" id="IPR001789">
    <property type="entry name" value="Sig_transdc_resp-reg_receiver"/>
</dbReference>
<evidence type="ECO:0000256" key="6">
    <source>
        <dbReference type="ARBA" id="ARBA00023163"/>
    </source>
</evidence>
<dbReference type="GO" id="GO:0009736">
    <property type="term" value="P:cytokinin-activated signaling pathway"/>
    <property type="evidence" value="ECO:0007669"/>
    <property type="project" value="InterPro"/>
</dbReference>
<dbReference type="GO" id="GO:0000160">
    <property type="term" value="P:phosphorelay signal transduction system"/>
    <property type="evidence" value="ECO:0007669"/>
    <property type="project" value="UniProtKB-KW"/>
</dbReference>
<keyword evidence="3" id="KW-0902">Two-component regulatory system</keyword>
<evidence type="ECO:0000256" key="9">
    <source>
        <dbReference type="SAM" id="MobiDB-lite"/>
    </source>
</evidence>
<dbReference type="GO" id="GO:0003677">
    <property type="term" value="F:DNA binding"/>
    <property type="evidence" value="ECO:0007669"/>
    <property type="project" value="InterPro"/>
</dbReference>
<dbReference type="PANTHER" id="PTHR43874:SF58">
    <property type="entry name" value="TWO-COMPONENT RESPONSE REGULATOR-LIKE APRR8-RELATED"/>
    <property type="match status" value="1"/>
</dbReference>
<proteinExistence type="predicted"/>
<evidence type="ECO:0000256" key="8">
    <source>
        <dbReference type="PROSITE-ProRule" id="PRU00169"/>
    </source>
</evidence>
<dbReference type="PROSITE" id="PS51294">
    <property type="entry name" value="HTH_MYB"/>
    <property type="match status" value="1"/>
</dbReference>
<evidence type="ECO:0000256" key="2">
    <source>
        <dbReference type="ARBA" id="ARBA00022553"/>
    </source>
</evidence>
<organism evidence="12 13">
    <name type="scientific">Ziziphus jujuba var. spinosa</name>
    <dbReference type="NCBI Taxonomy" id="714518"/>
    <lineage>
        <taxon>Eukaryota</taxon>
        <taxon>Viridiplantae</taxon>
        <taxon>Streptophyta</taxon>
        <taxon>Embryophyta</taxon>
        <taxon>Tracheophyta</taxon>
        <taxon>Spermatophyta</taxon>
        <taxon>Magnoliopsida</taxon>
        <taxon>eudicotyledons</taxon>
        <taxon>Gunneridae</taxon>
        <taxon>Pentapetalae</taxon>
        <taxon>rosids</taxon>
        <taxon>fabids</taxon>
        <taxon>Rosales</taxon>
        <taxon>Rhamnaceae</taxon>
        <taxon>Paliureae</taxon>
        <taxon>Ziziphus</taxon>
    </lineage>
</organism>
<keyword evidence="7" id="KW-0539">Nucleus</keyword>
<evidence type="ECO:0000256" key="4">
    <source>
        <dbReference type="ARBA" id="ARBA00023015"/>
    </source>
</evidence>
<keyword evidence="5" id="KW-0010">Activator</keyword>
<dbReference type="SUPFAM" id="SSF52172">
    <property type="entry name" value="CheY-like"/>
    <property type="match status" value="1"/>
</dbReference>
<protein>
    <recommendedName>
        <fullName evidence="14">Two-component response regulator ARR14-like</fullName>
    </recommendedName>
</protein>
<comment type="caution">
    <text evidence="12">The sequence shown here is derived from an EMBL/GenBank/DDBJ whole genome shotgun (WGS) entry which is preliminary data.</text>
</comment>
<evidence type="ECO:0000259" key="10">
    <source>
        <dbReference type="PROSITE" id="PS50110"/>
    </source>
</evidence>
<evidence type="ECO:0000256" key="1">
    <source>
        <dbReference type="ARBA" id="ARBA00004123"/>
    </source>
</evidence>
<dbReference type="EMBL" id="JAEACU010000012">
    <property type="protein sequence ID" value="KAH7512844.1"/>
    <property type="molecule type" value="Genomic_DNA"/>
</dbReference>
<keyword evidence="4" id="KW-0805">Transcription regulation</keyword>
<dbReference type="PANTHER" id="PTHR43874">
    <property type="entry name" value="TWO-COMPONENT RESPONSE REGULATOR"/>
    <property type="match status" value="1"/>
</dbReference>
<dbReference type="InterPro" id="IPR011006">
    <property type="entry name" value="CheY-like_superfamily"/>
</dbReference>
<evidence type="ECO:0000259" key="11">
    <source>
        <dbReference type="PROSITE" id="PS51294"/>
    </source>
</evidence>
<dbReference type="InterPro" id="IPR006447">
    <property type="entry name" value="Myb_dom_plants"/>
</dbReference>
<dbReference type="Gene3D" id="3.40.50.2300">
    <property type="match status" value="1"/>
</dbReference>
<dbReference type="PROSITE" id="PS50110">
    <property type="entry name" value="RESPONSE_REGULATORY"/>
    <property type="match status" value="1"/>
</dbReference>
<evidence type="ECO:0000313" key="13">
    <source>
        <dbReference type="Proteomes" id="UP000813462"/>
    </source>
</evidence>
<dbReference type="Pfam" id="PF00072">
    <property type="entry name" value="Response_reg"/>
    <property type="match status" value="1"/>
</dbReference>
<dbReference type="InterPro" id="IPR001005">
    <property type="entry name" value="SANT/Myb"/>
</dbReference>
<dbReference type="Pfam" id="PF00249">
    <property type="entry name" value="Myb_DNA-binding"/>
    <property type="match status" value="1"/>
</dbReference>
<comment type="subcellular location">
    <subcellularLocation>
        <location evidence="1">Nucleus</location>
    </subcellularLocation>
</comment>
<feature type="compositionally biased region" description="Acidic residues" evidence="9">
    <location>
        <begin position="207"/>
        <end position="216"/>
    </location>
</feature>
<reference evidence="12" key="1">
    <citation type="journal article" date="2021" name="Front. Plant Sci.">
        <title>Chromosome-Scale Genome Assembly for Chinese Sour Jujube and Insights Into Its Genome Evolution and Domestication Signature.</title>
        <authorList>
            <person name="Shen L.-Y."/>
            <person name="Luo H."/>
            <person name="Wang X.-L."/>
            <person name="Wang X.-M."/>
            <person name="Qiu X.-J."/>
            <person name="Liu H."/>
            <person name="Zhou S.-S."/>
            <person name="Jia K.-H."/>
            <person name="Nie S."/>
            <person name="Bao Y.-T."/>
            <person name="Zhang R.-G."/>
            <person name="Yun Q.-Z."/>
            <person name="Chai Y.-H."/>
            <person name="Lu J.-Y."/>
            <person name="Li Y."/>
            <person name="Zhao S.-W."/>
            <person name="Mao J.-F."/>
            <person name="Jia S.-G."/>
            <person name="Mao Y.-M."/>
        </authorList>
    </citation>
    <scope>NUCLEOTIDE SEQUENCE</scope>
    <source>
        <strain evidence="12">AT0</strain>
        <tissue evidence="12">Leaf</tissue>
    </source>
</reference>
<dbReference type="InterPro" id="IPR017930">
    <property type="entry name" value="Myb_dom"/>
</dbReference>
<evidence type="ECO:0000256" key="3">
    <source>
        <dbReference type="ARBA" id="ARBA00023012"/>
    </source>
</evidence>
<comment type="caution">
    <text evidence="8">Lacks conserved residue(s) required for the propagation of feature annotation.</text>
</comment>
<dbReference type="SMART" id="SM00448">
    <property type="entry name" value="REC"/>
    <property type="match status" value="1"/>
</dbReference>
<keyword evidence="6" id="KW-0804">Transcription</keyword>
<keyword evidence="2" id="KW-0597">Phosphoprotein</keyword>
<feature type="region of interest" description="Disordered" evidence="9">
    <location>
        <begin position="178"/>
        <end position="222"/>
    </location>
</feature>
<evidence type="ECO:0008006" key="14">
    <source>
        <dbReference type="Google" id="ProtNLM"/>
    </source>
</evidence>
<accession>A0A978UDK1</accession>
<evidence type="ECO:0000256" key="5">
    <source>
        <dbReference type="ARBA" id="ARBA00023159"/>
    </source>
</evidence>
<dbReference type="AlphaFoldDB" id="A0A978UDK1"/>
<dbReference type="NCBIfam" id="TIGR01557">
    <property type="entry name" value="myb_SHAQKYF"/>
    <property type="match status" value="1"/>
</dbReference>
<evidence type="ECO:0000313" key="12">
    <source>
        <dbReference type="EMBL" id="KAH7512844.1"/>
    </source>
</evidence>
<dbReference type="InterPro" id="IPR045279">
    <property type="entry name" value="ARR-like"/>
</dbReference>
<feature type="domain" description="Response regulatory" evidence="10">
    <location>
        <begin position="41"/>
        <end position="156"/>
    </location>
</feature>
<dbReference type="Gene3D" id="1.10.10.60">
    <property type="entry name" value="Homeodomain-like"/>
    <property type="match status" value="1"/>
</dbReference>
<feature type="compositionally biased region" description="Basic and acidic residues" evidence="9">
    <location>
        <begin position="191"/>
        <end position="206"/>
    </location>
</feature>
<evidence type="ECO:0000256" key="7">
    <source>
        <dbReference type="ARBA" id="ARBA00023242"/>
    </source>
</evidence>
<dbReference type="FunFam" id="1.10.10.60:FF:000007">
    <property type="entry name" value="Two-component response regulator"/>
    <property type="match status" value="1"/>
</dbReference>
<dbReference type="InterPro" id="IPR009057">
    <property type="entry name" value="Homeodomain-like_sf"/>
</dbReference>
<sequence>MGEVDQQILPFYTHPCAMSNEEEFNLAESIKIFLPLTKEVRVLVVDGDAACLTLVSKMLLIFGYKVLTATTAADAFSIIKEKEDELKLILAEVHLPDMNRYEFIEKVTQVSKLPLVIMSDDDDDISMLGGLFKGATFYLVKPVTLNNMKNLWQFAYMNNKDLLQFSDSGEENNNNIVQIESQGENAAADDEVSKDKRKREEEISDNKDEEINEDNDDSKAPKKAKLVWSDELHTKFLQAVNALGIEDAHPKTILQHMNVPGLAKENISSHLQKYRISLKREQDAIMLKSMSRDCFDEPGFASFSCSSSSRIFNLQEGTFVQFPNHYFSSTTTSSKPQFGVPFQKNLITTTTTHISMPNSFEYSAYYNHHPNPDYDLLYLMSTGTRNETLFAMTCKQISSNPTGMGITNNSMELAGGIGIGEFWESNFIKKEEEEDIFNGKMSFSNVLVSDFGNAKDIPTLLDDSEQQVEQVEQIPVLSTTTTPPPPAQSEKQEKIDIFGEKSGETELFDFTKQSTVVFRDEDLDDFW</sequence>
<dbReference type="GO" id="GO:0005634">
    <property type="term" value="C:nucleus"/>
    <property type="evidence" value="ECO:0007669"/>
    <property type="project" value="UniProtKB-SubCell"/>
</dbReference>
<dbReference type="SUPFAM" id="SSF46689">
    <property type="entry name" value="Homeodomain-like"/>
    <property type="match status" value="1"/>
</dbReference>
<name>A0A978UDK1_ZIZJJ</name>
<dbReference type="Proteomes" id="UP000813462">
    <property type="component" value="Unassembled WGS sequence"/>
</dbReference>
<gene>
    <name evidence="12" type="ORF">FEM48_Zijuj12G0133200</name>
</gene>
<feature type="domain" description="HTH myb-type" evidence="11">
    <location>
        <begin position="220"/>
        <end position="279"/>
    </location>
</feature>